<feature type="transmembrane region" description="Helical" evidence="5">
    <location>
        <begin position="266"/>
        <end position="286"/>
    </location>
</feature>
<feature type="transmembrane region" description="Helical" evidence="5">
    <location>
        <begin position="103"/>
        <end position="121"/>
    </location>
</feature>
<accession>A0ABT7ZRF1</accession>
<evidence type="ECO:0000256" key="2">
    <source>
        <dbReference type="ARBA" id="ARBA00022692"/>
    </source>
</evidence>
<proteinExistence type="predicted"/>
<evidence type="ECO:0000256" key="4">
    <source>
        <dbReference type="ARBA" id="ARBA00023136"/>
    </source>
</evidence>
<dbReference type="EMBL" id="JASDDK010000001">
    <property type="protein sequence ID" value="MDN3491586.1"/>
    <property type="molecule type" value="Genomic_DNA"/>
</dbReference>
<protein>
    <submittedName>
        <fullName evidence="7">O-antigen ligase family protein</fullName>
    </submittedName>
</protein>
<dbReference type="RefSeq" id="WP_290205285.1">
    <property type="nucleotide sequence ID" value="NZ_JASDDK010000001.1"/>
</dbReference>
<feature type="transmembrane region" description="Helical" evidence="5">
    <location>
        <begin position="62"/>
        <end position="83"/>
    </location>
</feature>
<dbReference type="GO" id="GO:0016874">
    <property type="term" value="F:ligase activity"/>
    <property type="evidence" value="ECO:0007669"/>
    <property type="project" value="UniProtKB-KW"/>
</dbReference>
<evidence type="ECO:0000256" key="5">
    <source>
        <dbReference type="SAM" id="Phobius"/>
    </source>
</evidence>
<feature type="transmembrane region" description="Helical" evidence="5">
    <location>
        <begin position="371"/>
        <end position="398"/>
    </location>
</feature>
<evidence type="ECO:0000256" key="3">
    <source>
        <dbReference type="ARBA" id="ARBA00022989"/>
    </source>
</evidence>
<name>A0ABT7ZRF1_9FLAO</name>
<keyword evidence="8" id="KW-1185">Reference proteome</keyword>
<dbReference type="PANTHER" id="PTHR37422">
    <property type="entry name" value="TEICHURONIC ACID BIOSYNTHESIS PROTEIN TUAE"/>
    <property type="match status" value="1"/>
</dbReference>
<feature type="domain" description="O-antigen ligase-related" evidence="6">
    <location>
        <begin position="223"/>
        <end position="388"/>
    </location>
</feature>
<sequence length="469" mass="54875">MIKLNEFTFFIVLLGIFFMPFNSFEGIEFLGEFKRDSCILFFLLAALFVINKKKLELPVNNMLFQVFILVILYFFLTGILNFYDLSNYYFKKTSGLSRFARQYTSLILSSLFLIGLFYNVFKNYDTTVVFYKIRKVLTYSLYVVAVYAVFELFIVKFNMVQLLDILRVFDYFPFTEVRIDTTSNRLSSVTFESPALATYLLSISGWMFSYVLTDKKLSRFFPILLTIVLSFLSGSRAGIFIIIIQIMVFLAYIIKDKKFHKLFARIFSVGAVLVFFALLFFANPIYEYALSKISSFKTSDDVHAISNKSRFGIQVALFEVFLENPIKGTGYGLQAYESKDLYPEWAVKDNWEFKYKYLNENHKSFPPGYNLYVRLLAETGIIGFSLFMFFILLILLWCFNKAFKKQGSETIIPIVIAISMVGFLLNWFKSDTFRIYFFWLCLTLIIMLQKEEKKKNYEEKISSPNSALQ</sequence>
<evidence type="ECO:0000256" key="1">
    <source>
        <dbReference type="ARBA" id="ARBA00004141"/>
    </source>
</evidence>
<dbReference type="Pfam" id="PF04932">
    <property type="entry name" value="Wzy_C"/>
    <property type="match status" value="1"/>
</dbReference>
<dbReference type="InterPro" id="IPR007016">
    <property type="entry name" value="O-antigen_ligase-rel_domated"/>
</dbReference>
<feature type="transmembrane region" description="Helical" evidence="5">
    <location>
        <begin position="410"/>
        <end position="427"/>
    </location>
</feature>
<feature type="transmembrane region" description="Helical" evidence="5">
    <location>
        <begin position="433"/>
        <end position="449"/>
    </location>
</feature>
<evidence type="ECO:0000313" key="8">
    <source>
        <dbReference type="Proteomes" id="UP001231197"/>
    </source>
</evidence>
<evidence type="ECO:0000259" key="6">
    <source>
        <dbReference type="Pfam" id="PF04932"/>
    </source>
</evidence>
<organism evidence="7 8">
    <name type="scientific">Winogradskyella bathintestinalis</name>
    <dbReference type="NCBI Taxonomy" id="3035208"/>
    <lineage>
        <taxon>Bacteria</taxon>
        <taxon>Pseudomonadati</taxon>
        <taxon>Bacteroidota</taxon>
        <taxon>Flavobacteriia</taxon>
        <taxon>Flavobacteriales</taxon>
        <taxon>Flavobacteriaceae</taxon>
        <taxon>Winogradskyella</taxon>
    </lineage>
</organism>
<keyword evidence="7" id="KW-0436">Ligase</keyword>
<comment type="caution">
    <text evidence="7">The sequence shown here is derived from an EMBL/GenBank/DDBJ whole genome shotgun (WGS) entry which is preliminary data.</text>
</comment>
<evidence type="ECO:0000313" key="7">
    <source>
        <dbReference type="EMBL" id="MDN3491586.1"/>
    </source>
</evidence>
<dbReference type="Proteomes" id="UP001231197">
    <property type="component" value="Unassembled WGS sequence"/>
</dbReference>
<comment type="subcellular location">
    <subcellularLocation>
        <location evidence="1">Membrane</location>
        <topology evidence="1">Multi-pass membrane protein</topology>
    </subcellularLocation>
</comment>
<feature type="transmembrane region" description="Helical" evidence="5">
    <location>
        <begin position="238"/>
        <end position="254"/>
    </location>
</feature>
<feature type="transmembrane region" description="Helical" evidence="5">
    <location>
        <begin position="195"/>
        <end position="212"/>
    </location>
</feature>
<keyword evidence="2 5" id="KW-0812">Transmembrane</keyword>
<keyword evidence="3 5" id="KW-1133">Transmembrane helix</keyword>
<reference evidence="7 8" key="1">
    <citation type="journal article" date="2023" name="Int. J. Syst. Evol. Microbiol.">
        <title>Winogradskyella bathintestinalis sp. nov., isolated from the intestine of the deep-sea loosejaw dragonfish, Malacosteus niger.</title>
        <authorList>
            <person name="Uniacke-Lowe S."/>
            <person name="Johnson C.N."/>
            <person name="Stanton C."/>
            <person name="Hill C."/>
            <person name="Ross P."/>
        </authorList>
    </citation>
    <scope>NUCLEOTIDE SEQUENCE [LARGE SCALE GENOMIC DNA]</scope>
    <source>
        <strain evidence="7 8">APC 3343</strain>
    </source>
</reference>
<dbReference type="InterPro" id="IPR051533">
    <property type="entry name" value="WaaL-like"/>
</dbReference>
<keyword evidence="4 5" id="KW-0472">Membrane</keyword>
<gene>
    <name evidence="7" type="ORF">QMA06_02560</name>
</gene>
<feature type="transmembrane region" description="Helical" evidence="5">
    <location>
        <begin position="33"/>
        <end position="50"/>
    </location>
</feature>
<feature type="transmembrane region" description="Helical" evidence="5">
    <location>
        <begin position="141"/>
        <end position="163"/>
    </location>
</feature>
<dbReference type="PANTHER" id="PTHR37422:SF13">
    <property type="entry name" value="LIPOPOLYSACCHARIDE BIOSYNTHESIS PROTEIN PA4999-RELATED"/>
    <property type="match status" value="1"/>
</dbReference>